<dbReference type="PANTHER" id="PTHR43272:SF32">
    <property type="entry name" value="AMP-DEPENDENT SYNTHETASE_LIGASE DOMAIN-CONTAINING PROTEIN"/>
    <property type="match status" value="1"/>
</dbReference>
<protein>
    <submittedName>
        <fullName evidence="5">Uncharacterized protein</fullName>
    </submittedName>
</protein>
<feature type="non-terminal residue" evidence="5">
    <location>
        <position position="1"/>
    </location>
</feature>
<keyword evidence="2" id="KW-0276">Fatty acid metabolism</keyword>
<proteinExistence type="predicted"/>
<dbReference type="Gene3D" id="3.30.300.30">
    <property type="match status" value="1"/>
</dbReference>
<dbReference type="Pfam" id="PF23562">
    <property type="entry name" value="AMP-binding_C_3"/>
    <property type="match status" value="1"/>
</dbReference>
<gene>
    <name evidence="5" type="ORF">S01H1_76671</name>
</gene>
<evidence type="ECO:0000256" key="1">
    <source>
        <dbReference type="ARBA" id="ARBA00022598"/>
    </source>
</evidence>
<dbReference type="Gene3D" id="3.40.50.12780">
    <property type="entry name" value="N-terminal domain of ligase-like"/>
    <property type="match status" value="1"/>
</dbReference>
<dbReference type="PANTHER" id="PTHR43272">
    <property type="entry name" value="LONG-CHAIN-FATTY-ACID--COA LIGASE"/>
    <property type="match status" value="1"/>
</dbReference>
<evidence type="ECO:0000256" key="2">
    <source>
        <dbReference type="ARBA" id="ARBA00022832"/>
    </source>
</evidence>
<dbReference type="GO" id="GO:0016020">
    <property type="term" value="C:membrane"/>
    <property type="evidence" value="ECO:0007669"/>
    <property type="project" value="TreeGrafter"/>
</dbReference>
<dbReference type="EMBL" id="BARS01051474">
    <property type="protein sequence ID" value="GAG45757.1"/>
    <property type="molecule type" value="Genomic_DNA"/>
</dbReference>
<evidence type="ECO:0000313" key="5">
    <source>
        <dbReference type="EMBL" id="GAG45757.1"/>
    </source>
</evidence>
<comment type="catalytic activity">
    <reaction evidence="4">
        <text>a long-chain fatty acid + ATP + CoA = a long-chain fatty acyl-CoA + AMP + diphosphate</text>
        <dbReference type="Rhea" id="RHEA:15421"/>
        <dbReference type="ChEBI" id="CHEBI:30616"/>
        <dbReference type="ChEBI" id="CHEBI:33019"/>
        <dbReference type="ChEBI" id="CHEBI:57287"/>
        <dbReference type="ChEBI" id="CHEBI:57560"/>
        <dbReference type="ChEBI" id="CHEBI:83139"/>
        <dbReference type="ChEBI" id="CHEBI:456215"/>
        <dbReference type="EC" id="6.2.1.3"/>
    </reaction>
    <physiologicalReaction direction="left-to-right" evidence="4">
        <dbReference type="Rhea" id="RHEA:15422"/>
    </physiologicalReaction>
</comment>
<comment type="caution">
    <text evidence="5">The sequence shown here is derived from an EMBL/GenBank/DDBJ whole genome shotgun (WGS) entry which is preliminary data.</text>
</comment>
<name>X0YET7_9ZZZZ</name>
<dbReference type="GO" id="GO:0005783">
    <property type="term" value="C:endoplasmic reticulum"/>
    <property type="evidence" value="ECO:0007669"/>
    <property type="project" value="TreeGrafter"/>
</dbReference>
<reference evidence="5" key="1">
    <citation type="journal article" date="2014" name="Front. Microbiol.">
        <title>High frequency of phylogenetically diverse reductive dehalogenase-homologous genes in deep subseafloor sedimentary metagenomes.</title>
        <authorList>
            <person name="Kawai M."/>
            <person name="Futagami T."/>
            <person name="Toyoda A."/>
            <person name="Takaki Y."/>
            <person name="Nishi S."/>
            <person name="Hori S."/>
            <person name="Arai W."/>
            <person name="Tsubouchi T."/>
            <person name="Morono Y."/>
            <person name="Uchiyama I."/>
            <person name="Ito T."/>
            <person name="Fujiyama A."/>
            <person name="Inagaki F."/>
            <person name="Takami H."/>
        </authorList>
    </citation>
    <scope>NUCLEOTIDE SEQUENCE</scope>
    <source>
        <strain evidence="5">Expedition CK06-06</strain>
    </source>
</reference>
<dbReference type="InterPro" id="IPR042099">
    <property type="entry name" value="ANL_N_sf"/>
</dbReference>
<accession>X0YET7</accession>
<evidence type="ECO:0000256" key="4">
    <source>
        <dbReference type="ARBA" id="ARBA00024484"/>
    </source>
</evidence>
<organism evidence="5">
    <name type="scientific">marine sediment metagenome</name>
    <dbReference type="NCBI Taxonomy" id="412755"/>
    <lineage>
        <taxon>unclassified sequences</taxon>
        <taxon>metagenomes</taxon>
        <taxon>ecological metagenomes</taxon>
    </lineage>
</organism>
<sequence length="177" mass="19865">VFMGYYKNPEATANDLVDDWLHTGDIGQFDEEGFLTIIGRKKEIIITSGGLNVAPKNIEASLMNLPLISQAVCIGDNRRYITAVVTLNAEVTSKFAKERALEGHDLHAHPAVIEAVQKGIDEEVNAHLSRGEQVRDFRILSRDFTLEDGELTPTMKIKRRVVNEHFAAEIESMYRVK</sequence>
<dbReference type="GO" id="GO:0004467">
    <property type="term" value="F:long-chain fatty acid-CoA ligase activity"/>
    <property type="evidence" value="ECO:0007669"/>
    <property type="project" value="UniProtKB-EC"/>
</dbReference>
<dbReference type="AlphaFoldDB" id="X0YET7"/>
<keyword evidence="3" id="KW-0443">Lipid metabolism</keyword>
<keyword evidence="1" id="KW-0436">Ligase</keyword>
<dbReference type="SUPFAM" id="SSF56801">
    <property type="entry name" value="Acetyl-CoA synthetase-like"/>
    <property type="match status" value="1"/>
</dbReference>
<dbReference type="InterPro" id="IPR045851">
    <property type="entry name" value="AMP-bd_C_sf"/>
</dbReference>
<evidence type="ECO:0000256" key="3">
    <source>
        <dbReference type="ARBA" id="ARBA00023098"/>
    </source>
</evidence>